<evidence type="ECO:0000256" key="3">
    <source>
        <dbReference type="ARBA" id="ARBA00022679"/>
    </source>
</evidence>
<comment type="similarity">
    <text evidence="1">Belongs to the CFA/CMAS family.</text>
</comment>
<keyword evidence="4" id="KW-0949">S-adenosyl-L-methionine</keyword>
<dbReference type="InterPro" id="IPR003333">
    <property type="entry name" value="CMAS"/>
</dbReference>
<dbReference type="GO" id="GO:0032259">
    <property type="term" value="P:methylation"/>
    <property type="evidence" value="ECO:0007669"/>
    <property type="project" value="UniProtKB-KW"/>
</dbReference>
<comment type="caution">
    <text evidence="7">The sequence shown here is derived from an EMBL/GenBank/DDBJ whole genome shotgun (WGS) entry which is preliminary data.</text>
</comment>
<evidence type="ECO:0000256" key="2">
    <source>
        <dbReference type="ARBA" id="ARBA00022603"/>
    </source>
</evidence>
<keyword evidence="5" id="KW-0443">Lipid metabolism</keyword>
<gene>
    <name evidence="7" type="ORF">IPH26_22020</name>
</gene>
<dbReference type="Pfam" id="PF02353">
    <property type="entry name" value="CMAS"/>
    <property type="match status" value="1"/>
</dbReference>
<dbReference type="PANTHER" id="PTHR43667:SF2">
    <property type="entry name" value="FATTY ACID C-METHYL TRANSFERASE"/>
    <property type="match status" value="1"/>
</dbReference>
<dbReference type="Proteomes" id="UP000807785">
    <property type="component" value="Unassembled WGS sequence"/>
</dbReference>
<reference evidence="7" key="1">
    <citation type="submission" date="2020-10" db="EMBL/GenBank/DDBJ databases">
        <title>Connecting structure to function with the recovery of over 1000 high-quality activated sludge metagenome-assembled genomes encoding full-length rRNA genes using long-read sequencing.</title>
        <authorList>
            <person name="Singleton C.M."/>
            <person name="Petriglieri F."/>
            <person name="Kristensen J.M."/>
            <person name="Kirkegaard R.H."/>
            <person name="Michaelsen T.Y."/>
            <person name="Andersen M.H."/>
            <person name="Karst S.M."/>
            <person name="Dueholm M.S."/>
            <person name="Nielsen P.H."/>
            <person name="Albertsen M."/>
        </authorList>
    </citation>
    <scope>NUCLEOTIDE SEQUENCE</scope>
    <source>
        <strain evidence="7">Bjer_18-Q3-R1-45_BAT3C.347</strain>
    </source>
</reference>
<dbReference type="SUPFAM" id="SSF53335">
    <property type="entry name" value="S-adenosyl-L-methionine-dependent methyltransferases"/>
    <property type="match status" value="1"/>
</dbReference>
<dbReference type="PIRSF" id="PIRSF003085">
    <property type="entry name" value="CMAS"/>
    <property type="match status" value="1"/>
</dbReference>
<dbReference type="PANTHER" id="PTHR43667">
    <property type="entry name" value="CYCLOPROPANE-FATTY-ACYL-PHOSPHOLIPID SYNTHASE"/>
    <property type="match status" value="1"/>
</dbReference>
<dbReference type="InterPro" id="IPR050723">
    <property type="entry name" value="CFA/CMAS"/>
</dbReference>
<keyword evidence="2 7" id="KW-0489">Methyltransferase</keyword>
<evidence type="ECO:0000313" key="7">
    <source>
        <dbReference type="EMBL" id="MBK6975512.1"/>
    </source>
</evidence>
<keyword evidence="3" id="KW-0808">Transferase</keyword>
<evidence type="ECO:0000313" key="8">
    <source>
        <dbReference type="Proteomes" id="UP000807785"/>
    </source>
</evidence>
<dbReference type="GO" id="GO:0008610">
    <property type="term" value="P:lipid biosynthetic process"/>
    <property type="evidence" value="ECO:0007669"/>
    <property type="project" value="InterPro"/>
</dbReference>
<feature type="active site" evidence="6">
    <location>
        <position position="388"/>
    </location>
</feature>
<dbReference type="AlphaFoldDB" id="A0A9D7EDD9"/>
<organism evidence="7 8">
    <name type="scientific">Candidatus Methylophosphatis roskildensis</name>
    <dbReference type="NCBI Taxonomy" id="2899263"/>
    <lineage>
        <taxon>Bacteria</taxon>
        <taxon>Pseudomonadati</taxon>
        <taxon>Pseudomonadota</taxon>
        <taxon>Betaproteobacteria</taxon>
        <taxon>Nitrosomonadales</taxon>
        <taxon>Sterolibacteriaceae</taxon>
        <taxon>Candidatus Methylophosphatis</taxon>
    </lineage>
</organism>
<evidence type="ECO:0000256" key="1">
    <source>
        <dbReference type="ARBA" id="ARBA00010815"/>
    </source>
</evidence>
<dbReference type="EMBL" id="JADJEV010000005">
    <property type="protein sequence ID" value="MBK6975512.1"/>
    <property type="molecule type" value="Genomic_DNA"/>
</dbReference>
<dbReference type="GO" id="GO:0008168">
    <property type="term" value="F:methyltransferase activity"/>
    <property type="evidence" value="ECO:0007669"/>
    <property type="project" value="UniProtKB-KW"/>
</dbReference>
<dbReference type="InterPro" id="IPR029063">
    <property type="entry name" value="SAM-dependent_MTases_sf"/>
</dbReference>
<evidence type="ECO:0000256" key="4">
    <source>
        <dbReference type="ARBA" id="ARBA00022691"/>
    </source>
</evidence>
<evidence type="ECO:0000256" key="6">
    <source>
        <dbReference type="PIRSR" id="PIRSR003085-1"/>
    </source>
</evidence>
<name>A0A9D7EDD9_9PROT</name>
<accession>A0A9D7EDD9</accession>
<evidence type="ECO:0000256" key="5">
    <source>
        <dbReference type="ARBA" id="ARBA00023098"/>
    </source>
</evidence>
<protein>
    <submittedName>
        <fullName evidence="7">Class I SAM-dependent methyltransferase</fullName>
    </submittedName>
</protein>
<dbReference type="CDD" id="cd02440">
    <property type="entry name" value="AdoMet_MTases"/>
    <property type="match status" value="1"/>
</dbReference>
<proteinExistence type="inferred from homology"/>
<sequence length="408" mass="46278">MSEFELAFSRTIQALPAPMPRRAATALAILDRLRAGSLELTLPDAQWRQLGCGACVARMRVNDWRVFDVALGKGDIGLAEAYIDGWWDTDNLPGLLTLLAKSRNVLKEAVYGNALRLLGYRLQHLLRSNTREGSRRNIMAHYDLGNRFYETWLDATMSYSGALFEGEHSRSLDDAQRAKYRRILDQLDAEPGQQVLEIGCGWGGFAEIATREYGLRVLGLTISPAQLEYARQRAASRGFADLASFELRDYRDVRGRYDHIVSIEMFEAVGERFWPTYFAQLRDRLKPGGSAVVQVITIDDALFGRYRRGTDFIQRYVFPGGMLPAPAVFRRRATDCGLKVCAEFGFGHDYAHTLALWAARFEQMQAAIRAQGFREDFVRLWRFYLAYCEAGFRAGSTDVHHFTLQHAS</sequence>
<dbReference type="Gene3D" id="3.40.50.150">
    <property type="entry name" value="Vaccinia Virus protein VP39"/>
    <property type="match status" value="1"/>
</dbReference>